<feature type="transmembrane region" description="Helical" evidence="1">
    <location>
        <begin position="47"/>
        <end position="66"/>
    </location>
</feature>
<comment type="caution">
    <text evidence="2">The sequence shown here is derived from an EMBL/GenBank/DDBJ whole genome shotgun (WGS) entry which is preliminary data.</text>
</comment>
<evidence type="ECO:0000313" key="3">
    <source>
        <dbReference type="Proteomes" id="UP001464555"/>
    </source>
</evidence>
<reference evidence="2 3" key="1">
    <citation type="submission" date="2024-04" db="EMBL/GenBank/DDBJ databases">
        <title>Flavobacterium sp. DGU11 16S ribosomal RNA gene Genome sequencing and assembly.</title>
        <authorList>
            <person name="Park S."/>
        </authorList>
    </citation>
    <scope>NUCLEOTIDE SEQUENCE [LARGE SCALE GENOMIC DNA]</scope>
    <source>
        <strain evidence="2 3">DGU11</strain>
    </source>
</reference>
<accession>A0ABU9HXV3</accession>
<evidence type="ECO:0008006" key="4">
    <source>
        <dbReference type="Google" id="ProtNLM"/>
    </source>
</evidence>
<keyword evidence="3" id="KW-1185">Reference proteome</keyword>
<feature type="transmembrane region" description="Helical" evidence="1">
    <location>
        <begin position="218"/>
        <end position="237"/>
    </location>
</feature>
<organism evidence="2 3">
    <name type="scientific">Flavobacterium arundinis</name>
    <dbReference type="NCBI Taxonomy" id="3139143"/>
    <lineage>
        <taxon>Bacteria</taxon>
        <taxon>Pseudomonadati</taxon>
        <taxon>Bacteroidota</taxon>
        <taxon>Flavobacteriia</taxon>
        <taxon>Flavobacteriales</taxon>
        <taxon>Flavobacteriaceae</taxon>
        <taxon>Flavobacterium</taxon>
    </lineage>
</organism>
<proteinExistence type="predicted"/>
<evidence type="ECO:0000256" key="1">
    <source>
        <dbReference type="SAM" id="Phobius"/>
    </source>
</evidence>
<sequence>MPKQYTLLRITCFFWLIAKLLSMKAWMADRLYPVVPVFEFTDTVSPALHSILFYISCVCMAVLFVFPKRNDIPVFLLIAEITSCLLDVTRWQPWEYQYIFTLLLFVFSRDNPKRLYSGFIFLFASIYIFSGLHKLNGGFLYTIWESMILRRFLSVSTTTITDLKLHYAGLLLPLIEIVCGLALLLFKNKKWPALVLIGMHSFILVFIGPFGINYNIVVWPWNAAMILLLYTLFINQMSYNFSFGEMVKGCNGAIVVFWGILPIFSFTGQWDQYLSSSLYSGSLLNMDVCVADKNKVPQLNSYFSTKDKYCICNGDARIVLQDWAFKEMRVPPYPEEWYYKRFKKQWEKKYGTNNARFILYAYPFKEKKEME</sequence>
<feature type="transmembrane region" description="Helical" evidence="1">
    <location>
        <begin position="193"/>
        <end position="212"/>
    </location>
</feature>
<dbReference type="RefSeq" id="WP_341696928.1">
    <property type="nucleotide sequence ID" value="NZ_JBBYHR010000004.1"/>
</dbReference>
<feature type="transmembrane region" description="Helical" evidence="1">
    <location>
        <begin position="164"/>
        <end position="186"/>
    </location>
</feature>
<keyword evidence="1" id="KW-0472">Membrane</keyword>
<dbReference type="Proteomes" id="UP001464555">
    <property type="component" value="Unassembled WGS sequence"/>
</dbReference>
<keyword evidence="1" id="KW-1133">Transmembrane helix</keyword>
<name>A0ABU9HXV3_9FLAO</name>
<protein>
    <recommendedName>
        <fullName evidence="4">Vitamin K-dependent gamma-carboxylase</fullName>
    </recommendedName>
</protein>
<keyword evidence="1" id="KW-0812">Transmembrane</keyword>
<evidence type="ECO:0000313" key="2">
    <source>
        <dbReference type="EMBL" id="MEL1244614.1"/>
    </source>
</evidence>
<dbReference type="EMBL" id="JBBYHR010000004">
    <property type="protein sequence ID" value="MEL1244614.1"/>
    <property type="molecule type" value="Genomic_DNA"/>
</dbReference>
<feature type="transmembrane region" description="Helical" evidence="1">
    <location>
        <begin position="7"/>
        <end position="27"/>
    </location>
</feature>
<gene>
    <name evidence="2" type="ORF">AAEO56_10105</name>
</gene>
<feature type="transmembrane region" description="Helical" evidence="1">
    <location>
        <begin position="119"/>
        <end position="144"/>
    </location>
</feature>
<feature type="transmembrane region" description="Helical" evidence="1">
    <location>
        <begin position="249"/>
        <end position="270"/>
    </location>
</feature>